<dbReference type="InterPro" id="IPR000477">
    <property type="entry name" value="RT_dom"/>
</dbReference>
<dbReference type="OrthoDB" id="6098081at2759"/>
<organism evidence="3 4">
    <name type="scientific">Perkinsus olseni</name>
    <name type="common">Perkinsus atlanticus</name>
    <dbReference type="NCBI Taxonomy" id="32597"/>
    <lineage>
        <taxon>Eukaryota</taxon>
        <taxon>Sar</taxon>
        <taxon>Alveolata</taxon>
        <taxon>Perkinsozoa</taxon>
        <taxon>Perkinsea</taxon>
        <taxon>Perkinsida</taxon>
        <taxon>Perkinsidae</taxon>
        <taxon>Perkinsus</taxon>
    </lineage>
</organism>
<evidence type="ECO:0000313" key="4">
    <source>
        <dbReference type="Proteomes" id="UP000541610"/>
    </source>
</evidence>
<dbReference type="InterPro" id="IPR043502">
    <property type="entry name" value="DNA/RNA_pol_sf"/>
</dbReference>
<dbReference type="Proteomes" id="UP000541610">
    <property type="component" value="Unassembled WGS sequence"/>
</dbReference>
<feature type="compositionally biased region" description="Basic and acidic residues" evidence="1">
    <location>
        <begin position="371"/>
        <end position="394"/>
    </location>
</feature>
<dbReference type="Pfam" id="PF00078">
    <property type="entry name" value="RVT_1"/>
    <property type="match status" value="1"/>
</dbReference>
<dbReference type="AlphaFoldDB" id="A0A7J6PPW8"/>
<dbReference type="PANTHER" id="PTHR33050">
    <property type="entry name" value="REVERSE TRANSCRIPTASE DOMAIN-CONTAINING PROTEIN"/>
    <property type="match status" value="1"/>
</dbReference>
<feature type="compositionally biased region" description="Basic and acidic residues" evidence="1">
    <location>
        <begin position="333"/>
        <end position="347"/>
    </location>
</feature>
<sequence length="1113" mass="123304">MADQGAVLQEIVASVVPGDSADAITKRKFLLDQCEGLTLQVVGKLQKSFWSAGAGRVECPEAPPPNEDGAAKAAREERWRSILTSTGMAFTEECGSYVVTTTERARKAFSKMPEVDLSILVQRVTERTGYELPRALIPSAKTVAAVKDGRFVELAEFRTSFVERSEGTEVMTSVEGEVIQVMKPRKKAEDLFVPSSEIAGCLVRWATAVWLAHPDGNFLLLFAYVMKVLSFGAQGWGRAVFYDRYHRQSVPGRLAVRKDASIYDMYTDAVVNDSFSEAKLKFASESPYQAPKPGAEFGQGKGARSQKGSNGGKAPAKPGKGSKGGKGGPYSHPKPEDKKLEKEESKRHWSCPPFHMPARRSPKPTKTGRVKRSEEARKRRRAKERDRQRRGDEECAKLDRQLSDLEKWAANVRRDWNVTDTTGLTDGTAQPGLCPWGIPEGPPTKIQQSLREALGKVIDELEDSEAGRFVSRWVKLPREQQAGFEWSVVEKAVEESAERVRSEWCSLLGCESRVARSGSPLRPPLLRALSRVFLEGSCEDDSIIDQIDFGVNIGVRTKVEPSGIWVPYSASQIPGHPISLFERDTFRNYESARELPDEVKRELERSVERGHMVKLAEGVEPPPGAIISKIALVEKPNRIPRAFRLINDMRRSGLNDLVTSQGNLTETVALPGLRSVGQLLRCALESYGDSVRIIEVDAKDAFRHLSVAKEDDEFLFVAIERNGCDGKDQSNGMVQKFDYYYHVRLPFGLVSSPYLWVRAYSLCHRIMRAILSLLCVLYVDDGSWASCDATCLRDFLAVIVSSKVIGVLLELAKARVSNSPRTLGFQWDLHTGKLSIPNEKLELIGGQGDYVLRKAEAGQAVEINVVESLLGRLTWATQCFTRYRCHLAPIFAWLKAVKSKRNAVSKAPLRSAFLGSNVCDKIRLLLGLLRSEQVRAFSLPEIIGRSVEAEWADSRSTIITDASLEGLGGTVCAVSKGRTLRLWFALNLRQSSDMALRKLMGDTFVSGDISRLELFAIVLGLLIVGEIQDESEGECTILSDNTAAIHVRAFHVSGVSNEISDDLSRGVRPRQRVARALGRRVPVSKFIERLLGASVGELPAYFTVSEEEELLES</sequence>
<dbReference type="PANTHER" id="PTHR33050:SF7">
    <property type="entry name" value="RIBONUCLEASE H"/>
    <property type="match status" value="1"/>
</dbReference>
<feature type="region of interest" description="Disordered" evidence="1">
    <location>
        <begin position="286"/>
        <end position="394"/>
    </location>
</feature>
<reference evidence="3 4" key="1">
    <citation type="submission" date="2020-04" db="EMBL/GenBank/DDBJ databases">
        <title>Perkinsus olseni comparative genomics.</title>
        <authorList>
            <person name="Bogema D.R."/>
        </authorList>
    </citation>
    <scope>NUCLEOTIDE SEQUENCE [LARGE SCALE GENOMIC DNA]</scope>
    <source>
        <strain evidence="3">00978-12</strain>
    </source>
</reference>
<evidence type="ECO:0000313" key="3">
    <source>
        <dbReference type="EMBL" id="KAF4697611.1"/>
    </source>
</evidence>
<name>A0A7J6PPW8_PEROL</name>
<evidence type="ECO:0000259" key="2">
    <source>
        <dbReference type="Pfam" id="PF00078"/>
    </source>
</evidence>
<accession>A0A7J6PPW8</accession>
<gene>
    <name evidence="3" type="ORF">FOZ60_004506</name>
</gene>
<dbReference type="InterPro" id="IPR052055">
    <property type="entry name" value="Hepadnavirus_pol/RT"/>
</dbReference>
<feature type="domain" description="Reverse transcriptase" evidence="2">
    <location>
        <begin position="669"/>
        <end position="817"/>
    </location>
</feature>
<evidence type="ECO:0000256" key="1">
    <source>
        <dbReference type="SAM" id="MobiDB-lite"/>
    </source>
</evidence>
<protein>
    <recommendedName>
        <fullName evidence="2">Reverse transcriptase domain-containing protein</fullName>
    </recommendedName>
</protein>
<dbReference type="SUPFAM" id="SSF56672">
    <property type="entry name" value="DNA/RNA polymerases"/>
    <property type="match status" value="1"/>
</dbReference>
<comment type="caution">
    <text evidence="3">The sequence shown here is derived from an EMBL/GenBank/DDBJ whole genome shotgun (WGS) entry which is preliminary data.</text>
</comment>
<feature type="compositionally biased region" description="Basic residues" evidence="1">
    <location>
        <begin position="357"/>
        <end position="370"/>
    </location>
</feature>
<dbReference type="EMBL" id="JABANP010000002">
    <property type="protein sequence ID" value="KAF4697611.1"/>
    <property type="molecule type" value="Genomic_DNA"/>
</dbReference>
<proteinExistence type="predicted"/>